<evidence type="ECO:0000313" key="7">
    <source>
        <dbReference type="Proteomes" id="UP000263642"/>
    </source>
</evidence>
<dbReference type="GO" id="GO:0016811">
    <property type="term" value="F:hydrolase activity, acting on carbon-nitrogen (but not peptide) bonds, in linear amides"/>
    <property type="evidence" value="ECO:0007669"/>
    <property type="project" value="TreeGrafter"/>
</dbReference>
<dbReference type="Proteomes" id="UP000263642">
    <property type="component" value="Unassembled WGS sequence"/>
</dbReference>
<protein>
    <recommendedName>
        <fullName evidence="8">Creatininase</fullName>
    </recommendedName>
</protein>
<accession>A0A3D3R4J8</accession>
<dbReference type="GO" id="GO:0046872">
    <property type="term" value="F:metal ion binding"/>
    <property type="evidence" value="ECO:0007669"/>
    <property type="project" value="UniProtKB-KW"/>
</dbReference>
<comment type="caution">
    <text evidence="6">The sequence shown here is derived from an EMBL/GenBank/DDBJ whole genome shotgun (WGS) entry which is preliminary data.</text>
</comment>
<name>A0A3D3R4J8_9PLAN</name>
<dbReference type="GO" id="GO:0009231">
    <property type="term" value="P:riboflavin biosynthetic process"/>
    <property type="evidence" value="ECO:0007669"/>
    <property type="project" value="TreeGrafter"/>
</dbReference>
<sequence>MSDTSFAKEILLHKHTRREFRERMQSGELKACIIPVAATEQHLEHLAMEHDWRSVMLVATEVARLLSPEVIVAPSMNIGISEHHMRHPGTLSALPGSWLSVLFDTIRSMQHAGFTNILVLNGHGGNIAPCLGMWGQFQQRLEINLHFESYWNLLPEEVALANLKTKRWPGHAQEFETAFAMAAFPENVRLEAMQEQDDKEPLEATAEAGQNMIDEIVKQVAKYVAGMIDGSNTAEIPPFHT</sequence>
<evidence type="ECO:0000256" key="4">
    <source>
        <dbReference type="ARBA" id="ARBA00022833"/>
    </source>
</evidence>
<organism evidence="6 7">
    <name type="scientific">Gimesia maris</name>
    <dbReference type="NCBI Taxonomy" id="122"/>
    <lineage>
        <taxon>Bacteria</taxon>
        <taxon>Pseudomonadati</taxon>
        <taxon>Planctomycetota</taxon>
        <taxon>Planctomycetia</taxon>
        <taxon>Planctomycetales</taxon>
        <taxon>Planctomycetaceae</taxon>
        <taxon>Gimesia</taxon>
    </lineage>
</organism>
<evidence type="ECO:0000256" key="3">
    <source>
        <dbReference type="ARBA" id="ARBA00022801"/>
    </source>
</evidence>
<comment type="similarity">
    <text evidence="5">Belongs to the creatininase superfamily.</text>
</comment>
<comment type="cofactor">
    <cofactor evidence="1">
        <name>Zn(2+)</name>
        <dbReference type="ChEBI" id="CHEBI:29105"/>
    </cofactor>
</comment>
<dbReference type="Gene3D" id="3.40.50.10310">
    <property type="entry name" value="Creatininase"/>
    <property type="match status" value="1"/>
</dbReference>
<reference evidence="6 7" key="1">
    <citation type="journal article" date="2018" name="Nat. Biotechnol.">
        <title>A standardized bacterial taxonomy based on genome phylogeny substantially revises the tree of life.</title>
        <authorList>
            <person name="Parks D.H."/>
            <person name="Chuvochina M."/>
            <person name="Waite D.W."/>
            <person name="Rinke C."/>
            <person name="Skarshewski A."/>
            <person name="Chaumeil P.A."/>
            <person name="Hugenholtz P."/>
        </authorList>
    </citation>
    <scope>NUCLEOTIDE SEQUENCE [LARGE SCALE GENOMIC DNA]</scope>
    <source>
        <strain evidence="6">UBA9375</strain>
    </source>
</reference>
<proteinExistence type="inferred from homology"/>
<dbReference type="AlphaFoldDB" id="A0A3D3R4J8"/>
<dbReference type="PANTHER" id="PTHR35005:SF1">
    <property type="entry name" value="2-AMINO-5-FORMYLAMINO-6-RIBOSYLAMINOPYRIMIDIN-4(3H)-ONE 5'-MONOPHOSPHATE DEFORMYLASE"/>
    <property type="match status" value="1"/>
</dbReference>
<dbReference type="InterPro" id="IPR003785">
    <property type="entry name" value="Creatininase/forma_Hydrolase"/>
</dbReference>
<evidence type="ECO:0000256" key="2">
    <source>
        <dbReference type="ARBA" id="ARBA00022723"/>
    </source>
</evidence>
<evidence type="ECO:0000313" key="6">
    <source>
        <dbReference type="EMBL" id="HCO23794.1"/>
    </source>
</evidence>
<dbReference type="RefSeq" id="WP_278441802.1">
    <property type="nucleotide sequence ID" value="NZ_CAXBMG010000035.1"/>
</dbReference>
<keyword evidence="2" id="KW-0479">Metal-binding</keyword>
<dbReference type="InterPro" id="IPR024087">
    <property type="entry name" value="Creatininase-like_sf"/>
</dbReference>
<dbReference type="EMBL" id="DQAY01000069">
    <property type="protein sequence ID" value="HCO23794.1"/>
    <property type="molecule type" value="Genomic_DNA"/>
</dbReference>
<evidence type="ECO:0008006" key="8">
    <source>
        <dbReference type="Google" id="ProtNLM"/>
    </source>
</evidence>
<gene>
    <name evidence="6" type="ORF">DIT97_12335</name>
</gene>
<keyword evidence="3" id="KW-0378">Hydrolase</keyword>
<dbReference type="SUPFAM" id="SSF102215">
    <property type="entry name" value="Creatininase"/>
    <property type="match status" value="1"/>
</dbReference>
<evidence type="ECO:0000256" key="1">
    <source>
        <dbReference type="ARBA" id="ARBA00001947"/>
    </source>
</evidence>
<dbReference type="Pfam" id="PF02633">
    <property type="entry name" value="Creatininase"/>
    <property type="match status" value="1"/>
</dbReference>
<evidence type="ECO:0000256" key="5">
    <source>
        <dbReference type="ARBA" id="ARBA00024029"/>
    </source>
</evidence>
<dbReference type="PANTHER" id="PTHR35005">
    <property type="entry name" value="3-DEHYDRO-SCYLLO-INOSOSE HYDROLASE"/>
    <property type="match status" value="1"/>
</dbReference>
<keyword evidence="4" id="KW-0862">Zinc</keyword>